<protein>
    <submittedName>
        <fullName evidence="8">Cell wall-associated hydrolase, NlpC family</fullName>
    </submittedName>
</protein>
<evidence type="ECO:0000313" key="8">
    <source>
        <dbReference type="EMBL" id="SDR86944.1"/>
    </source>
</evidence>
<dbReference type="OrthoDB" id="5177647at2"/>
<keyword evidence="4" id="KW-0788">Thiol protease</keyword>
<evidence type="ECO:0000256" key="3">
    <source>
        <dbReference type="ARBA" id="ARBA00022801"/>
    </source>
</evidence>
<name>A0A1H1MJB8_9ACTN</name>
<feature type="domain" description="NlpC/P60" evidence="7">
    <location>
        <begin position="222"/>
        <end position="337"/>
    </location>
</feature>
<dbReference type="Pfam" id="PF00877">
    <property type="entry name" value="NLPC_P60"/>
    <property type="match status" value="1"/>
</dbReference>
<keyword evidence="5" id="KW-0175">Coiled coil</keyword>
<organism evidence="8 9">
    <name type="scientific">Nocardioides scoriae</name>
    <dbReference type="NCBI Taxonomy" id="642780"/>
    <lineage>
        <taxon>Bacteria</taxon>
        <taxon>Bacillati</taxon>
        <taxon>Actinomycetota</taxon>
        <taxon>Actinomycetes</taxon>
        <taxon>Propionibacteriales</taxon>
        <taxon>Nocardioidaceae</taxon>
        <taxon>Nocardioides</taxon>
    </lineage>
</organism>
<dbReference type="Gene3D" id="3.90.1720.10">
    <property type="entry name" value="endopeptidase domain like (from Nostoc punctiforme)"/>
    <property type="match status" value="1"/>
</dbReference>
<dbReference type="InterPro" id="IPR038765">
    <property type="entry name" value="Papain-like_cys_pep_sf"/>
</dbReference>
<dbReference type="EMBL" id="LT629757">
    <property type="protein sequence ID" value="SDR86944.1"/>
    <property type="molecule type" value="Genomic_DNA"/>
</dbReference>
<sequence>MLDGWKDHHARATACVALTLGLTGLGLVSAGPAAASPESDLQQAAEAAQAKADSLAPQAETTARQHDRATRTLTSVRTRLDRLDARLDRERTLVETLRSQMAAEVVATHDTSGGTGAPAAEPRLSTGSETLLTNVTVVTEDTDGASQRLAEAGEAVQQLGERRVDLRQGLSRARDAEQRLQQRASRSSAALDRAQGRAAGLQARLDEIAAEKQAEKEAAQARQASGSVVDYAMAQVGKSYVWGAAGPSSFDCSGLTMAAWAQRGVSLPHSSSAQYSSGQRISESELQPGDLVFYYSPISHVGIYVGNGQIVNALNPSSGVQVSGLHDMPYVGAVRPG</sequence>
<evidence type="ECO:0000313" key="9">
    <source>
        <dbReference type="Proteomes" id="UP000198859"/>
    </source>
</evidence>
<feature type="coiled-coil region" evidence="5">
    <location>
        <begin position="191"/>
        <end position="222"/>
    </location>
</feature>
<feature type="region of interest" description="Disordered" evidence="6">
    <location>
        <begin position="31"/>
        <end position="70"/>
    </location>
</feature>
<evidence type="ECO:0000256" key="1">
    <source>
        <dbReference type="ARBA" id="ARBA00007074"/>
    </source>
</evidence>
<evidence type="ECO:0000256" key="2">
    <source>
        <dbReference type="ARBA" id="ARBA00022670"/>
    </source>
</evidence>
<dbReference type="InterPro" id="IPR000064">
    <property type="entry name" value="NLP_P60_dom"/>
</dbReference>
<dbReference type="PANTHER" id="PTHR47359">
    <property type="entry name" value="PEPTIDOGLYCAN DL-ENDOPEPTIDASE CWLO"/>
    <property type="match status" value="1"/>
</dbReference>
<dbReference type="PANTHER" id="PTHR47359:SF3">
    <property type="entry name" value="NLP_P60 DOMAIN-CONTAINING PROTEIN-RELATED"/>
    <property type="match status" value="1"/>
</dbReference>
<dbReference type="RefSeq" id="WP_091725895.1">
    <property type="nucleotide sequence ID" value="NZ_LT629757.1"/>
</dbReference>
<dbReference type="Proteomes" id="UP000198859">
    <property type="component" value="Chromosome I"/>
</dbReference>
<dbReference type="GO" id="GO:0008234">
    <property type="term" value="F:cysteine-type peptidase activity"/>
    <property type="evidence" value="ECO:0007669"/>
    <property type="project" value="UniProtKB-KW"/>
</dbReference>
<evidence type="ECO:0000256" key="6">
    <source>
        <dbReference type="SAM" id="MobiDB-lite"/>
    </source>
</evidence>
<dbReference type="GO" id="GO:0006508">
    <property type="term" value="P:proteolysis"/>
    <property type="evidence" value="ECO:0007669"/>
    <property type="project" value="UniProtKB-KW"/>
</dbReference>
<evidence type="ECO:0000259" key="7">
    <source>
        <dbReference type="PROSITE" id="PS51935"/>
    </source>
</evidence>
<feature type="region of interest" description="Disordered" evidence="6">
    <location>
        <begin position="106"/>
        <end position="126"/>
    </location>
</feature>
<accession>A0A1H1MJB8</accession>
<feature type="compositionally biased region" description="Low complexity" evidence="6">
    <location>
        <begin position="38"/>
        <end position="56"/>
    </location>
</feature>
<dbReference type="STRING" id="642780.SAMN04488570_0602"/>
<dbReference type="InterPro" id="IPR051794">
    <property type="entry name" value="PG_Endopeptidase_C40"/>
</dbReference>
<proteinExistence type="inferred from homology"/>
<dbReference type="AlphaFoldDB" id="A0A1H1MJB8"/>
<dbReference type="PROSITE" id="PS51935">
    <property type="entry name" value="NLPC_P60"/>
    <property type="match status" value="1"/>
</dbReference>
<comment type="similarity">
    <text evidence="1">Belongs to the peptidase C40 family.</text>
</comment>
<dbReference type="SUPFAM" id="SSF54001">
    <property type="entry name" value="Cysteine proteinases"/>
    <property type="match status" value="1"/>
</dbReference>
<gene>
    <name evidence="8" type="ORF">SAMN04488570_0602</name>
</gene>
<evidence type="ECO:0000256" key="5">
    <source>
        <dbReference type="SAM" id="Coils"/>
    </source>
</evidence>
<keyword evidence="2" id="KW-0645">Protease</keyword>
<evidence type="ECO:0000256" key="4">
    <source>
        <dbReference type="ARBA" id="ARBA00022807"/>
    </source>
</evidence>
<keyword evidence="3 8" id="KW-0378">Hydrolase</keyword>
<reference evidence="9" key="1">
    <citation type="submission" date="2016-10" db="EMBL/GenBank/DDBJ databases">
        <authorList>
            <person name="Varghese N."/>
            <person name="Submissions S."/>
        </authorList>
    </citation>
    <scope>NUCLEOTIDE SEQUENCE [LARGE SCALE GENOMIC DNA]</scope>
    <source>
        <strain evidence="9">DSM 22127</strain>
    </source>
</reference>
<keyword evidence="9" id="KW-1185">Reference proteome</keyword>